<feature type="transmembrane region" description="Helical" evidence="1">
    <location>
        <begin position="213"/>
        <end position="246"/>
    </location>
</feature>
<feature type="transmembrane region" description="Helical" evidence="1">
    <location>
        <begin position="145"/>
        <end position="162"/>
    </location>
</feature>
<keyword evidence="1" id="KW-0472">Membrane</keyword>
<feature type="transmembrane region" description="Helical" evidence="1">
    <location>
        <begin position="36"/>
        <end position="60"/>
    </location>
</feature>
<evidence type="ECO:0000313" key="2">
    <source>
        <dbReference type="EMBL" id="MBA0878941.1"/>
    </source>
</evidence>
<proteinExistence type="predicted"/>
<feature type="transmembrane region" description="Helical" evidence="1">
    <location>
        <begin position="174"/>
        <end position="192"/>
    </location>
</feature>
<organism evidence="2 3">
    <name type="scientific">Gossypium schwendimanii</name>
    <name type="common">Cotton</name>
    <dbReference type="NCBI Taxonomy" id="34291"/>
    <lineage>
        <taxon>Eukaryota</taxon>
        <taxon>Viridiplantae</taxon>
        <taxon>Streptophyta</taxon>
        <taxon>Embryophyta</taxon>
        <taxon>Tracheophyta</taxon>
        <taxon>Spermatophyta</taxon>
        <taxon>Magnoliopsida</taxon>
        <taxon>eudicotyledons</taxon>
        <taxon>Gunneridae</taxon>
        <taxon>Pentapetalae</taxon>
        <taxon>rosids</taxon>
        <taxon>malvids</taxon>
        <taxon>Malvales</taxon>
        <taxon>Malvaceae</taxon>
        <taxon>Malvoideae</taxon>
        <taxon>Gossypium</taxon>
    </lineage>
</organism>
<dbReference type="OrthoDB" id="954522at2759"/>
<sequence>MANHKLNNFSFRIAVFLALLNHKFKPERNIESPFETQNVIMATFVISILVYAITLCTPYFPGAIDDINFLAGRLATVLLTFTLFPRLGWLLLFIWTIHFVKLIYRAVRKFRQQYHATPSAFDLFNQCRHAHHNEQSNRGSANNNLHASLVFAIGLLLALMPLKYPQKTLDTHSAIVSIFITLILVYAAAWETEHHLQTNNSNSSIHRIIVTKISLFTGSLATVVLVLLIVPAIGWFILFVWTFFLVKQIYEAWQMFDLLYRSTLLVTYVFYPVFGLPGHYNQAIRGVTRLSFGFVDC</sequence>
<feature type="transmembrane region" description="Helical" evidence="1">
    <location>
        <begin position="87"/>
        <end position="104"/>
    </location>
</feature>
<name>A0A7J9N6K1_GOSSC</name>
<dbReference type="PANTHER" id="PTHR34115">
    <property type="entry name" value="PROTEIN, PUTATIVE-RELATED"/>
    <property type="match status" value="1"/>
</dbReference>
<dbReference type="AlphaFoldDB" id="A0A7J9N6K1"/>
<feature type="transmembrane region" description="Helical" evidence="1">
    <location>
        <begin position="258"/>
        <end position="276"/>
    </location>
</feature>
<dbReference type="PANTHER" id="PTHR34115:SF13">
    <property type="entry name" value="RPB1A"/>
    <property type="match status" value="1"/>
</dbReference>
<keyword evidence="3" id="KW-1185">Reference proteome</keyword>
<keyword evidence="1" id="KW-0812">Transmembrane</keyword>
<dbReference type="Proteomes" id="UP000593576">
    <property type="component" value="Unassembled WGS sequence"/>
</dbReference>
<keyword evidence="1" id="KW-1133">Transmembrane helix</keyword>
<reference evidence="2 3" key="1">
    <citation type="journal article" date="2019" name="Genome Biol. Evol.">
        <title>Insights into the evolution of the New World diploid cottons (Gossypium, subgenus Houzingenia) based on genome sequencing.</title>
        <authorList>
            <person name="Grover C.E."/>
            <person name="Arick M.A. 2nd"/>
            <person name="Thrash A."/>
            <person name="Conover J.L."/>
            <person name="Sanders W.S."/>
            <person name="Peterson D.G."/>
            <person name="Frelichowski J.E."/>
            <person name="Scheffler J.A."/>
            <person name="Scheffler B.E."/>
            <person name="Wendel J.F."/>
        </authorList>
    </citation>
    <scope>NUCLEOTIDE SEQUENCE [LARGE SCALE GENOMIC DNA]</scope>
    <source>
        <strain evidence="2">1</strain>
        <tissue evidence="2">Leaf</tissue>
    </source>
</reference>
<protein>
    <submittedName>
        <fullName evidence="2">Uncharacterized protein</fullName>
    </submittedName>
</protein>
<comment type="caution">
    <text evidence="2">The sequence shown here is derived from an EMBL/GenBank/DDBJ whole genome shotgun (WGS) entry which is preliminary data.</text>
</comment>
<accession>A0A7J9N6K1</accession>
<evidence type="ECO:0000256" key="1">
    <source>
        <dbReference type="SAM" id="Phobius"/>
    </source>
</evidence>
<gene>
    <name evidence="2" type="ORF">Goshw_011253</name>
</gene>
<evidence type="ECO:0000313" key="3">
    <source>
        <dbReference type="Proteomes" id="UP000593576"/>
    </source>
</evidence>
<dbReference type="EMBL" id="JABFAF010273506">
    <property type="protein sequence ID" value="MBA0878941.1"/>
    <property type="molecule type" value="Genomic_DNA"/>
</dbReference>
<dbReference type="InterPro" id="IPR053258">
    <property type="entry name" value="Ca-permeable_cation_channel"/>
</dbReference>